<sequence>MTEHFDLANYMNESIEIIIRDILKGTFKNPRETAFLLKYKEVSKRNFRKRNFFEASGQHIPTFLISSITNACNLFCKGCYARDNGMCNDEKTAELLTAAQWLDIFRQSKDLGISFNLLAGGEPLLRRDVIQAAASVKNTIFPIFTNGVLIDADYLKLFNAHRNLIPVLSLEGNQPATDFRRGKGTYLKLLTTMKALDQHKIVFGTSITVTTENRLEVTSKEFLDVLAGLGCRIVFFIEYVPVDPATEHLAPGEKERLFMENRQNELREVYDSMVFVSFPGDEQFMGGCLAAGRGFFHINPYGSAEACPFSPYSDRSLKEHTILEVLSSPFFEKLQEQELVGGEHNGGCALFQQEDLVKALLNS</sequence>
<dbReference type="Pfam" id="PF04055">
    <property type="entry name" value="Radical_SAM"/>
    <property type="match status" value="1"/>
</dbReference>
<dbReference type="InterPro" id="IPR013785">
    <property type="entry name" value="Aldolase_TIM"/>
</dbReference>
<keyword evidence="1" id="KW-0949">S-adenosyl-L-methionine</keyword>
<dbReference type="PANTHER" id="PTHR43524:SF1">
    <property type="entry name" value="RADICAL SAM SUPERFAMILY PROTEIN"/>
    <property type="match status" value="1"/>
</dbReference>
<dbReference type="InterPro" id="IPR058240">
    <property type="entry name" value="rSAM_sf"/>
</dbReference>
<dbReference type="EMBL" id="LGYO01000067">
    <property type="protein sequence ID" value="KNZ40317.1"/>
    <property type="molecule type" value="Genomic_DNA"/>
</dbReference>
<evidence type="ECO:0000259" key="5">
    <source>
        <dbReference type="PROSITE" id="PS51918"/>
    </source>
</evidence>
<dbReference type="GO" id="GO:0051536">
    <property type="term" value="F:iron-sulfur cluster binding"/>
    <property type="evidence" value="ECO:0007669"/>
    <property type="project" value="UniProtKB-KW"/>
</dbReference>
<organism evidence="6 7">
    <name type="scientific">Acetobacterium bakii</name>
    <dbReference type="NCBI Taxonomy" id="52689"/>
    <lineage>
        <taxon>Bacteria</taxon>
        <taxon>Bacillati</taxon>
        <taxon>Bacillota</taxon>
        <taxon>Clostridia</taxon>
        <taxon>Eubacteriales</taxon>
        <taxon>Eubacteriaceae</taxon>
        <taxon>Acetobacterium</taxon>
    </lineage>
</organism>
<dbReference type="GO" id="GO:0003824">
    <property type="term" value="F:catalytic activity"/>
    <property type="evidence" value="ECO:0007669"/>
    <property type="project" value="InterPro"/>
</dbReference>
<dbReference type="PATRIC" id="fig|52689.4.peg.3328"/>
<dbReference type="InterPro" id="IPR007197">
    <property type="entry name" value="rSAM"/>
</dbReference>
<evidence type="ECO:0000313" key="6">
    <source>
        <dbReference type="EMBL" id="KNZ40317.1"/>
    </source>
</evidence>
<proteinExistence type="predicted"/>
<dbReference type="Proteomes" id="UP000036873">
    <property type="component" value="Unassembled WGS sequence"/>
</dbReference>
<evidence type="ECO:0000256" key="1">
    <source>
        <dbReference type="ARBA" id="ARBA00022691"/>
    </source>
</evidence>
<evidence type="ECO:0000313" key="7">
    <source>
        <dbReference type="Proteomes" id="UP000036873"/>
    </source>
</evidence>
<reference evidence="7" key="1">
    <citation type="submission" date="2015-07" db="EMBL/GenBank/DDBJ databases">
        <title>Draft genome sequence of Acetobacterium bakii DSM 8293, a potential psychrophilic chemical producer through syngas fermentation.</title>
        <authorList>
            <person name="Song Y."/>
            <person name="Hwang S."/>
            <person name="Cho B.-K."/>
        </authorList>
    </citation>
    <scope>NUCLEOTIDE SEQUENCE [LARGE SCALE GENOMIC DNA]</scope>
    <source>
        <strain evidence="7">DSM 8239</strain>
    </source>
</reference>
<dbReference type="RefSeq" id="WP_050741820.1">
    <property type="nucleotide sequence ID" value="NZ_LGYO01000067.1"/>
</dbReference>
<evidence type="ECO:0000256" key="3">
    <source>
        <dbReference type="ARBA" id="ARBA00023004"/>
    </source>
</evidence>
<evidence type="ECO:0000256" key="2">
    <source>
        <dbReference type="ARBA" id="ARBA00022723"/>
    </source>
</evidence>
<evidence type="ECO:0000256" key="4">
    <source>
        <dbReference type="ARBA" id="ARBA00023014"/>
    </source>
</evidence>
<dbReference type="PANTHER" id="PTHR43524">
    <property type="entry name" value="RADICAL SAM SUPERFAMILY PROTEIN"/>
    <property type="match status" value="1"/>
</dbReference>
<dbReference type="AlphaFoldDB" id="A0A0L6TW73"/>
<keyword evidence="2" id="KW-0479">Metal-binding</keyword>
<accession>A0A0L6TW73</accession>
<gene>
    <name evidence="6" type="ORF">AKG39_18150</name>
</gene>
<dbReference type="OrthoDB" id="9782387at2"/>
<dbReference type="CDD" id="cd01335">
    <property type="entry name" value="Radical_SAM"/>
    <property type="match status" value="1"/>
</dbReference>
<comment type="caution">
    <text evidence="6">The sequence shown here is derived from an EMBL/GenBank/DDBJ whole genome shotgun (WGS) entry which is preliminary data.</text>
</comment>
<dbReference type="SFLD" id="SFLDG01067">
    <property type="entry name" value="SPASM/twitch_domain_containing"/>
    <property type="match status" value="1"/>
</dbReference>
<name>A0A0L6TW73_9FIRM</name>
<keyword evidence="3" id="KW-0408">Iron</keyword>
<protein>
    <submittedName>
        <fullName evidence="6">Radical SAM protein</fullName>
    </submittedName>
</protein>
<dbReference type="PROSITE" id="PS51918">
    <property type="entry name" value="RADICAL_SAM"/>
    <property type="match status" value="1"/>
</dbReference>
<dbReference type="SUPFAM" id="SSF102114">
    <property type="entry name" value="Radical SAM enzymes"/>
    <property type="match status" value="1"/>
</dbReference>
<feature type="domain" description="Radical SAM core" evidence="5">
    <location>
        <begin position="58"/>
        <end position="279"/>
    </location>
</feature>
<keyword evidence="4" id="KW-0411">Iron-sulfur</keyword>
<dbReference type="GO" id="GO:0046872">
    <property type="term" value="F:metal ion binding"/>
    <property type="evidence" value="ECO:0007669"/>
    <property type="project" value="UniProtKB-KW"/>
</dbReference>
<keyword evidence="7" id="KW-1185">Reference proteome</keyword>
<dbReference type="STRING" id="52689.AKG39_18150"/>
<dbReference type="Gene3D" id="3.20.20.70">
    <property type="entry name" value="Aldolase class I"/>
    <property type="match status" value="1"/>
</dbReference>
<dbReference type="SFLD" id="SFLDS00029">
    <property type="entry name" value="Radical_SAM"/>
    <property type="match status" value="1"/>
</dbReference>